<name>A0ABD2PAU3_9CUCU</name>
<organism evidence="1 2">
    <name type="scientific">Cryptolaemus montrouzieri</name>
    <dbReference type="NCBI Taxonomy" id="559131"/>
    <lineage>
        <taxon>Eukaryota</taxon>
        <taxon>Metazoa</taxon>
        <taxon>Ecdysozoa</taxon>
        <taxon>Arthropoda</taxon>
        <taxon>Hexapoda</taxon>
        <taxon>Insecta</taxon>
        <taxon>Pterygota</taxon>
        <taxon>Neoptera</taxon>
        <taxon>Endopterygota</taxon>
        <taxon>Coleoptera</taxon>
        <taxon>Polyphaga</taxon>
        <taxon>Cucujiformia</taxon>
        <taxon>Coccinelloidea</taxon>
        <taxon>Coccinellidae</taxon>
        <taxon>Scymninae</taxon>
        <taxon>Scymnini</taxon>
        <taxon>Cryptolaemus</taxon>
    </lineage>
</organism>
<accession>A0ABD2PAU3</accession>
<proteinExistence type="predicted"/>
<dbReference type="EMBL" id="JABFTP020000185">
    <property type="protein sequence ID" value="KAL3288059.1"/>
    <property type="molecule type" value="Genomic_DNA"/>
</dbReference>
<evidence type="ECO:0000313" key="1">
    <source>
        <dbReference type="EMBL" id="KAL3288059.1"/>
    </source>
</evidence>
<dbReference type="AlphaFoldDB" id="A0ABD2PAU3"/>
<protein>
    <submittedName>
        <fullName evidence="1">Uncharacterized protein</fullName>
    </submittedName>
</protein>
<evidence type="ECO:0000313" key="2">
    <source>
        <dbReference type="Proteomes" id="UP001516400"/>
    </source>
</evidence>
<dbReference type="Proteomes" id="UP001516400">
    <property type="component" value="Unassembled WGS sequence"/>
</dbReference>
<keyword evidence="2" id="KW-1185">Reference proteome</keyword>
<gene>
    <name evidence="1" type="ORF">HHI36_002510</name>
</gene>
<sequence length="185" mass="21008">MNSIAAEKKIQSTTKNNEAAIDRCVSKPPVSLIGGQPAISINQQPDVHNKRRNQPNLTVARQGQEEANELVKQPYNKEFPKRNHNRKTAIYGVQKGVNDSKAYLPFVHVSKVSLEYRIEGVVELVKRKLSNVNVECVELNVKSKQYKSFKITVAVSCSTNLHDGAFWQHKAVRKFLAHKQYFHEV</sequence>
<reference evidence="1 2" key="1">
    <citation type="journal article" date="2021" name="BMC Biol.">
        <title>Horizontally acquired antibacterial genes associated with adaptive radiation of ladybird beetles.</title>
        <authorList>
            <person name="Li H.S."/>
            <person name="Tang X.F."/>
            <person name="Huang Y.H."/>
            <person name="Xu Z.Y."/>
            <person name="Chen M.L."/>
            <person name="Du X.Y."/>
            <person name="Qiu B.Y."/>
            <person name="Chen P.T."/>
            <person name="Zhang W."/>
            <person name="Slipinski A."/>
            <person name="Escalona H.E."/>
            <person name="Waterhouse R.M."/>
            <person name="Zwick A."/>
            <person name="Pang H."/>
        </authorList>
    </citation>
    <scope>NUCLEOTIDE SEQUENCE [LARGE SCALE GENOMIC DNA]</scope>
    <source>
        <strain evidence="1">SYSU2018</strain>
    </source>
</reference>
<comment type="caution">
    <text evidence="1">The sequence shown here is derived from an EMBL/GenBank/DDBJ whole genome shotgun (WGS) entry which is preliminary data.</text>
</comment>